<keyword evidence="2" id="KW-1185">Reference proteome</keyword>
<gene>
    <name evidence="1" type="ORF">Pla52n_47330</name>
</gene>
<evidence type="ECO:0000313" key="1">
    <source>
        <dbReference type="EMBL" id="TWT98223.1"/>
    </source>
</evidence>
<dbReference type="AlphaFoldDB" id="A0A5C6AJ13"/>
<accession>A0A5C6AJ13</accession>
<name>A0A5C6AJ13_9BACT</name>
<sequence>MGKLTTEALAELVFSQFKTLQLRYPTFQLSMASDGGYLLDGQLSFGTQVDGKPVQGQYQIAVAVPASYPATPPTAKETSAKIPDSFHKFTDSQELCLAAPVEVVRVFRGDPTLNGYVSNLVLPFLINFQYREQHGTLPFGELAHGYEGILAYYQTRFGTEIEPTLRLLKILADKNIERQVECHCGSGISIRDCHYGNLKELSKCLKPCEFGIELVGILSWCLQQDHIKVISAFMPATDRRRRRRKLEKLIGRRK</sequence>
<reference evidence="1 2" key="1">
    <citation type="submission" date="2019-02" db="EMBL/GenBank/DDBJ databases">
        <title>Deep-cultivation of Planctomycetes and their phenomic and genomic characterization uncovers novel biology.</title>
        <authorList>
            <person name="Wiegand S."/>
            <person name="Jogler M."/>
            <person name="Boedeker C."/>
            <person name="Pinto D."/>
            <person name="Vollmers J."/>
            <person name="Rivas-Marin E."/>
            <person name="Kohn T."/>
            <person name="Peeters S.H."/>
            <person name="Heuer A."/>
            <person name="Rast P."/>
            <person name="Oberbeckmann S."/>
            <person name="Bunk B."/>
            <person name="Jeske O."/>
            <person name="Meyerdierks A."/>
            <person name="Storesund J.E."/>
            <person name="Kallscheuer N."/>
            <person name="Luecker S."/>
            <person name="Lage O.M."/>
            <person name="Pohl T."/>
            <person name="Merkel B.J."/>
            <person name="Hornburger P."/>
            <person name="Mueller R.-W."/>
            <person name="Bruemmer F."/>
            <person name="Labrenz M."/>
            <person name="Spormann A.M."/>
            <person name="Op Den Camp H."/>
            <person name="Overmann J."/>
            <person name="Amann R."/>
            <person name="Jetten M.S.M."/>
            <person name="Mascher T."/>
            <person name="Medema M.H."/>
            <person name="Devos D.P."/>
            <person name="Kaster A.-K."/>
            <person name="Ovreas L."/>
            <person name="Rohde M."/>
            <person name="Galperin M.Y."/>
            <person name="Jogler C."/>
        </authorList>
    </citation>
    <scope>NUCLEOTIDE SEQUENCE [LARGE SCALE GENOMIC DNA]</scope>
    <source>
        <strain evidence="1 2">Pla52n</strain>
    </source>
</reference>
<dbReference type="Proteomes" id="UP000320176">
    <property type="component" value="Unassembled WGS sequence"/>
</dbReference>
<protein>
    <submittedName>
        <fullName evidence="1">Uncharacterized protein</fullName>
    </submittedName>
</protein>
<proteinExistence type="predicted"/>
<dbReference type="EMBL" id="SJPN01000006">
    <property type="protein sequence ID" value="TWT98223.1"/>
    <property type="molecule type" value="Genomic_DNA"/>
</dbReference>
<comment type="caution">
    <text evidence="1">The sequence shown here is derived from an EMBL/GenBank/DDBJ whole genome shotgun (WGS) entry which is preliminary data.</text>
</comment>
<evidence type="ECO:0000313" key="2">
    <source>
        <dbReference type="Proteomes" id="UP000320176"/>
    </source>
</evidence>
<organism evidence="1 2">
    <name type="scientific">Stieleria varia</name>
    <dbReference type="NCBI Taxonomy" id="2528005"/>
    <lineage>
        <taxon>Bacteria</taxon>
        <taxon>Pseudomonadati</taxon>
        <taxon>Planctomycetota</taxon>
        <taxon>Planctomycetia</taxon>
        <taxon>Pirellulales</taxon>
        <taxon>Pirellulaceae</taxon>
        <taxon>Stieleria</taxon>
    </lineage>
</organism>